<reference evidence="7 8" key="1">
    <citation type="journal article" date="2019" name="Int. J. Syst. Evol. Microbiol.">
        <title>The Global Catalogue of Microorganisms (GCM) 10K type strain sequencing project: providing services to taxonomists for standard genome sequencing and annotation.</title>
        <authorList>
            <consortium name="The Broad Institute Genomics Platform"/>
            <consortium name="The Broad Institute Genome Sequencing Center for Infectious Disease"/>
            <person name="Wu L."/>
            <person name="Ma J."/>
        </authorList>
    </citation>
    <scope>NUCLEOTIDE SEQUENCE [LARGE SCALE GENOMIC DNA]</scope>
    <source>
        <strain evidence="7 8">JCM 13378</strain>
    </source>
</reference>
<dbReference type="InterPro" id="IPR016181">
    <property type="entry name" value="Acyl_CoA_acyltransferase"/>
</dbReference>
<protein>
    <recommendedName>
        <fullName evidence="4">Aspartate/glutamate leucyltransferase</fullName>
        <ecNumber evidence="4">2.3.2.29</ecNumber>
    </recommendedName>
</protein>
<dbReference type="NCBIfam" id="NF002341">
    <property type="entry name" value="PRK01305.1-1"/>
    <property type="match status" value="1"/>
</dbReference>
<evidence type="ECO:0000313" key="8">
    <source>
        <dbReference type="Proteomes" id="UP001501757"/>
    </source>
</evidence>
<organism evidence="7 8">
    <name type="scientific">Bowmanella denitrificans</name>
    <dbReference type="NCBI Taxonomy" id="366582"/>
    <lineage>
        <taxon>Bacteria</taxon>
        <taxon>Pseudomonadati</taxon>
        <taxon>Pseudomonadota</taxon>
        <taxon>Gammaproteobacteria</taxon>
        <taxon>Alteromonadales</taxon>
        <taxon>Alteromonadaceae</taxon>
        <taxon>Bowmanella</taxon>
    </lineage>
</organism>
<dbReference type="EMBL" id="BAAAEI010000006">
    <property type="protein sequence ID" value="GAA0347934.1"/>
    <property type="molecule type" value="Genomic_DNA"/>
</dbReference>
<proteinExistence type="inferred from homology"/>
<feature type="domain" description="N-end aminoacyl transferase N-terminal" evidence="5">
    <location>
        <begin position="10"/>
        <end position="79"/>
    </location>
</feature>
<evidence type="ECO:0000256" key="3">
    <source>
        <dbReference type="ARBA" id="ARBA00023315"/>
    </source>
</evidence>
<gene>
    <name evidence="4" type="primary">bpt</name>
    <name evidence="7" type="ORF">GCM10009092_10390</name>
</gene>
<evidence type="ECO:0000256" key="4">
    <source>
        <dbReference type="HAMAP-Rule" id="MF_00689"/>
    </source>
</evidence>
<dbReference type="InterPro" id="IPR007472">
    <property type="entry name" value="N-end_Aminoacyl_Trfase_C"/>
</dbReference>
<comment type="catalytic activity">
    <reaction evidence="4">
        <text>N-terminal L-glutamyl-[protein] + L-leucyl-tRNA(Leu) = N-terminal L-leucyl-L-glutamyl-[protein] + tRNA(Leu) + H(+)</text>
        <dbReference type="Rhea" id="RHEA:50412"/>
        <dbReference type="Rhea" id="RHEA-COMP:9613"/>
        <dbReference type="Rhea" id="RHEA-COMP:9622"/>
        <dbReference type="Rhea" id="RHEA-COMP:12664"/>
        <dbReference type="Rhea" id="RHEA-COMP:12668"/>
        <dbReference type="ChEBI" id="CHEBI:15378"/>
        <dbReference type="ChEBI" id="CHEBI:64721"/>
        <dbReference type="ChEBI" id="CHEBI:78442"/>
        <dbReference type="ChEBI" id="CHEBI:78494"/>
        <dbReference type="ChEBI" id="CHEBI:133041"/>
        <dbReference type="EC" id="2.3.2.29"/>
    </reaction>
</comment>
<dbReference type="PANTHER" id="PTHR21367">
    <property type="entry name" value="ARGININE-TRNA-PROTEIN TRANSFERASE 1"/>
    <property type="match status" value="1"/>
</dbReference>
<evidence type="ECO:0000256" key="2">
    <source>
        <dbReference type="ARBA" id="ARBA00022679"/>
    </source>
</evidence>
<comment type="subcellular location">
    <subcellularLocation>
        <location evidence="4">Cytoplasm</location>
    </subcellularLocation>
</comment>
<comment type="catalytic activity">
    <reaction evidence="4">
        <text>N-terminal L-aspartyl-[protein] + L-leucyl-tRNA(Leu) = N-terminal L-leucyl-L-aspartyl-[protein] + tRNA(Leu) + H(+)</text>
        <dbReference type="Rhea" id="RHEA:50420"/>
        <dbReference type="Rhea" id="RHEA-COMP:9613"/>
        <dbReference type="Rhea" id="RHEA-COMP:9622"/>
        <dbReference type="Rhea" id="RHEA-COMP:12669"/>
        <dbReference type="Rhea" id="RHEA-COMP:12674"/>
        <dbReference type="ChEBI" id="CHEBI:15378"/>
        <dbReference type="ChEBI" id="CHEBI:64720"/>
        <dbReference type="ChEBI" id="CHEBI:78442"/>
        <dbReference type="ChEBI" id="CHEBI:78494"/>
        <dbReference type="ChEBI" id="CHEBI:133042"/>
        <dbReference type="EC" id="2.3.2.29"/>
    </reaction>
</comment>
<dbReference type="Pfam" id="PF04376">
    <property type="entry name" value="ATE_N"/>
    <property type="match status" value="1"/>
</dbReference>
<dbReference type="InterPro" id="IPR030700">
    <property type="entry name" value="N-end_Aminoacyl_Trfase"/>
</dbReference>
<keyword evidence="1 4" id="KW-0963">Cytoplasm</keyword>
<dbReference type="EC" id="2.3.2.29" evidence="4"/>
<evidence type="ECO:0000313" key="7">
    <source>
        <dbReference type="EMBL" id="GAA0347934.1"/>
    </source>
</evidence>
<keyword evidence="2 4" id="KW-0808">Transferase</keyword>
<dbReference type="NCBIfam" id="NF002346">
    <property type="entry name" value="PRK01305.2-3"/>
    <property type="match status" value="1"/>
</dbReference>
<dbReference type="NCBIfam" id="NF002345">
    <property type="entry name" value="PRK01305.2-2"/>
    <property type="match status" value="1"/>
</dbReference>
<name>A0ABN0WVM4_9ALTE</name>
<evidence type="ECO:0000256" key="1">
    <source>
        <dbReference type="ARBA" id="ARBA00022490"/>
    </source>
</evidence>
<keyword evidence="3 4" id="KW-0012">Acyltransferase</keyword>
<comment type="similarity">
    <text evidence="4">Belongs to the R-transferase family. Bpt subfamily.</text>
</comment>
<dbReference type="PIRSF" id="PIRSF037208">
    <property type="entry name" value="ATE_pro_prd"/>
    <property type="match status" value="1"/>
</dbReference>
<dbReference type="Proteomes" id="UP001501757">
    <property type="component" value="Unassembled WGS sequence"/>
</dbReference>
<dbReference type="Pfam" id="PF04377">
    <property type="entry name" value="ATE_C"/>
    <property type="match status" value="1"/>
</dbReference>
<sequence>MKFALTHPFACSYLPHQYEQLIVLAGNADITPNEYEALLNAGFRRSGDHVYRPHCPQCAACQSLRIPVQAFRANRNQRRVAKAGQAVKHHLADTDHQEYYALYARYISARHQDGSMYPPSQEQYQQFIRAPWGNPMFLELRLEGELIAVAVTDVTNHALSALYTFFSPELAKLSLGTLAILRQIELARELNKQYLYLGYQIDQCEKMRYKASFTPNEKYIQGVWY</sequence>
<dbReference type="InterPro" id="IPR017138">
    <property type="entry name" value="Asp_Glu_LeuTrfase"/>
</dbReference>
<dbReference type="RefSeq" id="WP_102797041.1">
    <property type="nucleotide sequence ID" value="NZ_BAAAEI010000006.1"/>
</dbReference>
<dbReference type="SUPFAM" id="SSF55729">
    <property type="entry name" value="Acyl-CoA N-acyltransferases (Nat)"/>
    <property type="match status" value="1"/>
</dbReference>
<dbReference type="InterPro" id="IPR007471">
    <property type="entry name" value="N-end_Aminoacyl_Trfase_N"/>
</dbReference>
<dbReference type="HAMAP" id="MF_00689">
    <property type="entry name" value="Bpt"/>
    <property type="match status" value="1"/>
</dbReference>
<evidence type="ECO:0000259" key="6">
    <source>
        <dbReference type="Pfam" id="PF04377"/>
    </source>
</evidence>
<accession>A0ABN0WVM4</accession>
<feature type="domain" description="N-end rule aminoacyl transferase C-terminal" evidence="6">
    <location>
        <begin position="98"/>
        <end position="218"/>
    </location>
</feature>
<comment type="function">
    <text evidence="4">Functions in the N-end rule pathway of protein degradation where it conjugates Leu from its aminoacyl-tRNA to the N-termini of proteins containing an N-terminal aspartate or glutamate.</text>
</comment>
<keyword evidence="8" id="KW-1185">Reference proteome</keyword>
<dbReference type="NCBIfam" id="NF002342">
    <property type="entry name" value="PRK01305.1-3"/>
    <property type="match status" value="1"/>
</dbReference>
<dbReference type="PANTHER" id="PTHR21367:SF1">
    <property type="entry name" value="ARGINYL-TRNA--PROTEIN TRANSFERASE 1"/>
    <property type="match status" value="1"/>
</dbReference>
<evidence type="ECO:0000259" key="5">
    <source>
        <dbReference type="Pfam" id="PF04376"/>
    </source>
</evidence>
<comment type="caution">
    <text evidence="7">The sequence shown here is derived from an EMBL/GenBank/DDBJ whole genome shotgun (WGS) entry which is preliminary data.</text>
</comment>
<dbReference type="Gene3D" id="3.40.630.30">
    <property type="match status" value="1"/>
</dbReference>